<dbReference type="AlphaFoldDB" id="A0AAE3SE66"/>
<dbReference type="Proteomes" id="UP001209229">
    <property type="component" value="Unassembled WGS sequence"/>
</dbReference>
<reference evidence="2" key="1">
    <citation type="submission" date="2022-10" db="EMBL/GenBank/DDBJ databases">
        <authorList>
            <person name="Yu W.X."/>
        </authorList>
    </citation>
    <scope>NUCLEOTIDE SEQUENCE</scope>
    <source>
        <strain evidence="2">AAT</strain>
    </source>
</reference>
<protein>
    <submittedName>
        <fullName evidence="2">DUF5683 domain-containing protein</fullName>
    </submittedName>
</protein>
<gene>
    <name evidence="2" type="ORF">OM075_06320</name>
</gene>
<sequence>MNNKKLWSSLFVFFMAVCLQQNLKAQTISDSISVKNEAKAKPIVIKPHSPHKASLYSAVLPGLGQAYNKKYWKIPILYAGFAGIIYAIDFNSSNYSKYRNAYRDYIIQDPNNTSYLKIIEKTSITPEDIAAGGRYAEWFENTLENGKDYYERWRNLSYVGFALVYIINIIDASVDAHFKTFDVSDDLSMRVEPVVQTRYGNNSIGLQLKLVF</sequence>
<evidence type="ECO:0000313" key="2">
    <source>
        <dbReference type="EMBL" id="MCW3786075.1"/>
    </source>
</evidence>
<feature type="domain" description="DUF5683" evidence="1">
    <location>
        <begin position="47"/>
        <end position="212"/>
    </location>
</feature>
<name>A0AAE3SE66_9BACT</name>
<dbReference type="RefSeq" id="WP_301189645.1">
    <property type="nucleotide sequence ID" value="NZ_JAPDPJ010000010.1"/>
</dbReference>
<proteinExistence type="predicted"/>
<dbReference type="Pfam" id="PF18935">
    <property type="entry name" value="DUF5683"/>
    <property type="match status" value="1"/>
</dbReference>
<dbReference type="InterPro" id="IPR043738">
    <property type="entry name" value="DUF5683"/>
</dbReference>
<dbReference type="EMBL" id="JAPDPJ010000010">
    <property type="protein sequence ID" value="MCW3786075.1"/>
    <property type="molecule type" value="Genomic_DNA"/>
</dbReference>
<evidence type="ECO:0000313" key="3">
    <source>
        <dbReference type="Proteomes" id="UP001209229"/>
    </source>
</evidence>
<comment type="caution">
    <text evidence="2">The sequence shown here is derived from an EMBL/GenBank/DDBJ whole genome shotgun (WGS) entry which is preliminary data.</text>
</comment>
<organism evidence="2 3">
    <name type="scientific">Plebeiibacterium sediminum</name>
    <dbReference type="NCBI Taxonomy" id="2992112"/>
    <lineage>
        <taxon>Bacteria</taxon>
        <taxon>Pseudomonadati</taxon>
        <taxon>Bacteroidota</taxon>
        <taxon>Bacteroidia</taxon>
        <taxon>Marinilabiliales</taxon>
        <taxon>Marinilabiliaceae</taxon>
        <taxon>Plebeiibacterium</taxon>
    </lineage>
</organism>
<keyword evidence="3" id="KW-1185">Reference proteome</keyword>
<evidence type="ECO:0000259" key="1">
    <source>
        <dbReference type="Pfam" id="PF18935"/>
    </source>
</evidence>
<accession>A0AAE3SE66</accession>